<reference evidence="4" key="1">
    <citation type="journal article" date="2002" name="DNA Res.">
        <title>Complete genomic sequence of nitrogen-fixing symbiotic bacterium Bradyrhizobium japonicum USDA110.</title>
        <authorList>
            <person name="Kaneko T."/>
            <person name="Nakamura Y."/>
            <person name="Sato S."/>
            <person name="Minamisawa K."/>
            <person name="Uchiumi T."/>
            <person name="Sasamoto S."/>
            <person name="Watanabe A."/>
            <person name="Idesawa K."/>
            <person name="Iriguchi M."/>
            <person name="Kawashima K."/>
            <person name="Kohara M."/>
            <person name="Matsumoto M."/>
            <person name="Shimpo S."/>
            <person name="Tsuruoka H."/>
            <person name="Wada T."/>
            <person name="Yamada M."/>
            <person name="Tabata S."/>
        </authorList>
    </citation>
    <scope>NUCLEOTIDE SEQUENCE [LARGE SCALE GENOMIC DNA]</scope>
    <source>
        <strain evidence="4">JCM 10833 / BCRC 13528 / IAM 13628 / NBRC 14792 / USDA 110</strain>
    </source>
</reference>
<gene>
    <name evidence="3" type="ordered locus">blr7650</name>
</gene>
<dbReference type="InterPro" id="IPR036188">
    <property type="entry name" value="FAD/NAD-bd_sf"/>
</dbReference>
<dbReference type="OrthoDB" id="311718at2"/>
<evidence type="ECO:0000313" key="4">
    <source>
        <dbReference type="Proteomes" id="UP000002526"/>
    </source>
</evidence>
<keyword evidence="4" id="KW-1185">Reference proteome</keyword>
<sequence length="456" mass="49537">MPRLDLCAKRTTDQCTSRVRLATRKGLTKLLLCSRESSIFKDEDIEQDDLRSSRTPWAALPPPPIKPIADSFRCDALVIGAGITGALVAERLTRQGRQVVIIDRELPSLGSTVASTAMLLWETDRPLFELAQLYNFEKAVRCYRASHHAARGLLALVTDHGIACQMRPRLSLYLAVDDSPKLVRNEYALRSRADLPTLFLDRVELLNRFGIARAGALLSRDAADADPVRLTRGLLDVSLQRGARLLKANAVAYDSAASTVTVGLENGLSIEARHVVLATGYVMPNIVGSTSNQPASSWAIATRRRPNALWPEQALIWEATRNYHYARTTPDGRVIFGGEDDDAIIDPEARAAATPAKVRALKERLKALWPRASTEVAFTWSGAFDTTRDGLPLIGAVPGYRNILAAFGYGGNGITFSFLAAELLGTLLSGGSSPLLDVLALDRDLPANDAPSDSQA</sequence>
<dbReference type="AlphaFoldDB" id="Q89CZ5"/>
<dbReference type="Pfam" id="PF01266">
    <property type="entry name" value="DAO"/>
    <property type="match status" value="1"/>
</dbReference>
<dbReference type="DNASU" id="1047622"/>
<accession>Q89CZ5</accession>
<dbReference type="STRING" id="224911.AAV28_35960"/>
<proteinExistence type="predicted"/>
<dbReference type="SUPFAM" id="SSF51905">
    <property type="entry name" value="FAD/NAD(P)-binding domain"/>
    <property type="match status" value="1"/>
</dbReference>
<dbReference type="SMR" id="Q89CZ5"/>
<dbReference type="RefSeq" id="WP_011090377.1">
    <property type="nucleotide sequence ID" value="NC_004463.1"/>
</dbReference>
<dbReference type="PANTHER" id="PTHR13847">
    <property type="entry name" value="SARCOSINE DEHYDROGENASE-RELATED"/>
    <property type="match status" value="1"/>
</dbReference>
<feature type="domain" description="FAD dependent oxidoreductase" evidence="2">
    <location>
        <begin position="75"/>
        <end position="424"/>
    </location>
</feature>
<dbReference type="Gene3D" id="3.30.9.10">
    <property type="entry name" value="D-Amino Acid Oxidase, subunit A, domain 2"/>
    <property type="match status" value="1"/>
</dbReference>
<name>Q89CZ5_BRADU</name>
<dbReference type="GO" id="GO:0016491">
    <property type="term" value="F:oxidoreductase activity"/>
    <property type="evidence" value="ECO:0007669"/>
    <property type="project" value="UniProtKB-KW"/>
</dbReference>
<dbReference type="GO" id="GO:0005737">
    <property type="term" value="C:cytoplasm"/>
    <property type="evidence" value="ECO:0000318"/>
    <property type="project" value="GO_Central"/>
</dbReference>
<dbReference type="PATRIC" id="fig|224911.5.peg.7886"/>
<keyword evidence="1" id="KW-0560">Oxidoreductase</keyword>
<dbReference type="EnsemblBacteria" id="BAC52915">
    <property type="protein sequence ID" value="BAC52915"/>
    <property type="gene ID" value="BAC52915"/>
</dbReference>
<dbReference type="Gene3D" id="3.50.50.60">
    <property type="entry name" value="FAD/NAD(P)-binding domain"/>
    <property type="match status" value="1"/>
</dbReference>
<dbReference type="KEGG" id="bja:blr7650"/>
<dbReference type="PhylomeDB" id="Q89CZ5"/>
<protein>
    <submittedName>
        <fullName evidence="3">Putatibe oxidoreductase</fullName>
    </submittedName>
</protein>
<dbReference type="InParanoid" id="Q89CZ5"/>
<dbReference type="GeneID" id="46494606"/>
<evidence type="ECO:0000259" key="2">
    <source>
        <dbReference type="Pfam" id="PF01266"/>
    </source>
</evidence>
<dbReference type="EMBL" id="BA000040">
    <property type="protein sequence ID" value="BAC52915.1"/>
    <property type="molecule type" value="Genomic_DNA"/>
</dbReference>
<dbReference type="Proteomes" id="UP000002526">
    <property type="component" value="Chromosome"/>
</dbReference>
<organism evidence="3 4">
    <name type="scientific">Bradyrhizobium diazoefficiens (strain JCM 10833 / BCRC 13528 / IAM 13628 / NBRC 14792 / USDA 110)</name>
    <dbReference type="NCBI Taxonomy" id="224911"/>
    <lineage>
        <taxon>Bacteria</taxon>
        <taxon>Pseudomonadati</taxon>
        <taxon>Pseudomonadota</taxon>
        <taxon>Alphaproteobacteria</taxon>
        <taxon>Hyphomicrobiales</taxon>
        <taxon>Nitrobacteraceae</taxon>
        <taxon>Bradyrhizobium</taxon>
    </lineage>
</organism>
<evidence type="ECO:0000256" key="1">
    <source>
        <dbReference type="ARBA" id="ARBA00023002"/>
    </source>
</evidence>
<dbReference type="PANTHER" id="PTHR13847:SF201">
    <property type="entry name" value="PUTATIBE OXIDOREDUCTASE"/>
    <property type="match status" value="1"/>
</dbReference>
<dbReference type="HOGENOM" id="CLU_007884_3_1_5"/>
<evidence type="ECO:0000313" key="3">
    <source>
        <dbReference type="EMBL" id="BAC52915.1"/>
    </source>
</evidence>
<dbReference type="eggNOG" id="COG0665">
    <property type="taxonomic scope" value="Bacteria"/>
</dbReference>
<dbReference type="InterPro" id="IPR006076">
    <property type="entry name" value="FAD-dep_OxRdtase"/>
</dbReference>